<dbReference type="Pfam" id="PF09136">
    <property type="entry name" value="Glucodextran_B"/>
    <property type="match status" value="1"/>
</dbReference>
<organism evidence="2 3">
    <name type="scientific">Peptoclostridium acidaminophilum DSM 3953</name>
    <dbReference type="NCBI Taxonomy" id="1286171"/>
    <lineage>
        <taxon>Bacteria</taxon>
        <taxon>Bacillati</taxon>
        <taxon>Bacillota</taxon>
        <taxon>Clostridia</taxon>
        <taxon>Peptostreptococcales</taxon>
        <taxon>Peptoclostridiaceae</taxon>
        <taxon>Peptoclostridium</taxon>
    </lineage>
</organism>
<dbReference type="OrthoDB" id="2044521at2"/>
<reference evidence="2 3" key="1">
    <citation type="journal article" date="2014" name="Genome Announc.">
        <title>Complete Genome Sequence of Amino Acid-Utilizing Eubacterium acidaminophilum al-2 (DSM 3953).</title>
        <authorList>
            <person name="Poehlein A."/>
            <person name="Andreesen J.R."/>
            <person name="Daniel R."/>
        </authorList>
    </citation>
    <scope>NUCLEOTIDE SEQUENCE [LARGE SCALE GENOMIC DNA]</scope>
    <source>
        <strain evidence="2 3">DSM 3953</strain>
    </source>
</reference>
<gene>
    <name evidence="2" type="ORF">EAL2_c11220</name>
</gene>
<accession>W8T6A5</accession>
<dbReference type="InterPro" id="IPR044016">
    <property type="entry name" value="Big_13"/>
</dbReference>
<evidence type="ECO:0000259" key="1">
    <source>
        <dbReference type="Pfam" id="PF19077"/>
    </source>
</evidence>
<dbReference type="Proteomes" id="UP000019591">
    <property type="component" value="Chromosome"/>
</dbReference>
<proteinExistence type="predicted"/>
<keyword evidence="3" id="KW-1185">Reference proteome</keyword>
<protein>
    <recommendedName>
        <fullName evidence="1">Bacterial Ig-like domain-containing protein</fullName>
    </recommendedName>
</protein>
<dbReference type="EMBL" id="CP007452">
    <property type="protein sequence ID" value="AHM56420.1"/>
    <property type="molecule type" value="Genomic_DNA"/>
</dbReference>
<feature type="domain" description="Bacterial Ig-like" evidence="1">
    <location>
        <begin position="136"/>
        <end position="186"/>
    </location>
</feature>
<dbReference type="AlphaFoldDB" id="W8T6A5"/>
<dbReference type="KEGG" id="eac:EAL2_c11220"/>
<dbReference type="STRING" id="1286171.EAL2_c11220"/>
<sequence>MAVDTIKVLINGTWTTLTKNVSTGKYEGTIAAPNITSYNVNGGHYYPVTVEAKDLAGNVTTKDDTDATLGASCKLYVKEVTKPTISISSPASGAYVINNKQPIVFSLRDEANGSGVKISSLSLKIDSTTFTNTSPGMSITAVSGGYDVTYTPQTALSDGAHTITLNVQDNDGNAATQVSRSYTVDTVPPTLNISNPATDTVYVNNAAFSIAGTTNDATSSPVTVTVKKGGVDQGAVTVNGDGSFSKAITLTEGTNAIVVRATDAAGKYTEVSRTIVLDTVAPVITSITIAPNPVNVGNSYVITVEATD</sequence>
<evidence type="ECO:0000313" key="3">
    <source>
        <dbReference type="Proteomes" id="UP000019591"/>
    </source>
</evidence>
<dbReference type="PATRIC" id="fig|1286171.3.peg.1073"/>
<dbReference type="Gene3D" id="2.60.40.10">
    <property type="entry name" value="Immunoglobulins"/>
    <property type="match status" value="2"/>
</dbReference>
<name>W8T6A5_PEPAC</name>
<evidence type="ECO:0000313" key="2">
    <source>
        <dbReference type="EMBL" id="AHM56420.1"/>
    </source>
</evidence>
<dbReference type="InterPro" id="IPR013783">
    <property type="entry name" value="Ig-like_fold"/>
</dbReference>
<dbReference type="Pfam" id="PF19077">
    <property type="entry name" value="Big_13"/>
    <property type="match status" value="1"/>
</dbReference>
<dbReference type="eggNOG" id="COG3391">
    <property type="taxonomic scope" value="Bacteria"/>
</dbReference>
<dbReference type="HOGENOM" id="CLU_079603_0_0_9"/>
<dbReference type="RefSeq" id="WP_025435424.1">
    <property type="nucleotide sequence ID" value="NZ_CP007452.1"/>
</dbReference>